<dbReference type="Gene3D" id="2.170.130.10">
    <property type="entry name" value="TonB-dependent receptor, plug domain"/>
    <property type="match status" value="1"/>
</dbReference>
<feature type="domain" description="TonB-dependent receptor plug" evidence="13">
    <location>
        <begin position="55"/>
        <end position="172"/>
    </location>
</feature>
<evidence type="ECO:0000259" key="12">
    <source>
        <dbReference type="Pfam" id="PF00593"/>
    </source>
</evidence>
<keyword evidence="6 11" id="KW-0798">TonB box</keyword>
<evidence type="ECO:0000256" key="8">
    <source>
        <dbReference type="ARBA" id="ARBA00023170"/>
    </source>
</evidence>
<keyword evidence="9 10" id="KW-0998">Cell outer membrane</keyword>
<evidence type="ECO:0000256" key="1">
    <source>
        <dbReference type="ARBA" id="ARBA00004571"/>
    </source>
</evidence>
<protein>
    <submittedName>
        <fullName evidence="14">TonB-dependent receptor</fullName>
    </submittedName>
</protein>
<evidence type="ECO:0000256" key="4">
    <source>
        <dbReference type="ARBA" id="ARBA00022452"/>
    </source>
</evidence>
<evidence type="ECO:0000256" key="10">
    <source>
        <dbReference type="PROSITE-ProRule" id="PRU01360"/>
    </source>
</evidence>
<keyword evidence="8 14" id="KW-0675">Receptor</keyword>
<reference evidence="15" key="1">
    <citation type="journal article" date="2019" name="Int. J. Syst. Evol. Microbiol.">
        <title>The Global Catalogue of Microorganisms (GCM) 10K type strain sequencing project: providing services to taxonomists for standard genome sequencing and annotation.</title>
        <authorList>
            <consortium name="The Broad Institute Genomics Platform"/>
            <consortium name="The Broad Institute Genome Sequencing Center for Infectious Disease"/>
            <person name="Wu L."/>
            <person name="Ma J."/>
        </authorList>
    </citation>
    <scope>NUCLEOTIDE SEQUENCE [LARGE SCALE GENOMIC DNA]</scope>
    <source>
        <strain evidence="15">CCUG 43111</strain>
    </source>
</reference>
<sequence>MNETLLSRSVRRLFAGGGAIGLALLAQPQAAAQQAAEQPVARVVVTGSNIRRAEAETASSVLTVNRADIERSGKTTVSELLQTLAVDNQGSVPAGFGNGFAAGATGISLRGLGAASTLVLLNGRRMAPYGLADDGQKVFADLNVIPTDAVERVEILKDGASAIYGSDAIAGVVNIILRRDLKGTAVRASLGITEEWDGEKQNFAITHGFGDLDRDGFNGLLNFEFKRSNNIWLRERTDRRQVGRIDLRPWGFSAQEALGGTGAITGNNASGNAINGNVRNPATNDYFNRGNLSPATGFTQLFPGAACANFTSHPQGDPGGGCLIDSTQVYNQVQPQQENYSLFGRGTWRLTPDIEGYTEVNLYSSKTATSTTPSSISGNAGFPGGPVSNAGVQLGAAHPDNPYFGTAARLRYLPADVGPRTSTFDSFFVRALAGVRGTLAGWEYDSALLFSRSTVQNNRNGYLQRDVTFALLDPSPANVAAALANSPAYAALPPGTVWRIAENAGLNDPAVYAALSPTIGADAHSKIIQGDLKVTREFGKLAGGAIGVAAGAEWRREESELKPVTGTERGNIIGLGYSAFRGARNVFALYGEALAPVLPGLEVTGALRWDHFTDVGNSYTPKVGVKWQPSRQLALRGTFSRGFRAPSPAENGVGGLAAFSTAADPLRCSLGVEAACDPAAIALVTSPNPDLSPERSKNFNIGIVWDPLPRTSISVDFWRIKRKNEINQELVDVAIANGSVARDPSTAEVGIPGDPGAITAVLANYVNSAQSEVRGIDLDARYTHRLPNGWGNLLLDGKWTYIDKWERTERDGSSRDFAGTHGNCDVTNCIGTPDHRVNLRAAWDWTDWRVALNANYRAPIDNVRFKGAPCASHFANGDDAPAGCEIASFTVFDLVLRWKPMPNLEVFGSIENLLDKIAPLDPLTFGAQSFNPLDYQGAVGRTYNIGARYTF</sequence>
<evidence type="ECO:0000256" key="5">
    <source>
        <dbReference type="ARBA" id="ARBA00022692"/>
    </source>
</evidence>
<evidence type="ECO:0000256" key="6">
    <source>
        <dbReference type="ARBA" id="ARBA00023077"/>
    </source>
</evidence>
<dbReference type="Pfam" id="PF07715">
    <property type="entry name" value="Plug"/>
    <property type="match status" value="1"/>
</dbReference>
<dbReference type="InterPro" id="IPR039426">
    <property type="entry name" value="TonB-dep_rcpt-like"/>
</dbReference>
<dbReference type="Pfam" id="PF00593">
    <property type="entry name" value="TonB_dep_Rec_b-barrel"/>
    <property type="match status" value="1"/>
</dbReference>
<dbReference type="PROSITE" id="PS52016">
    <property type="entry name" value="TONB_DEPENDENT_REC_3"/>
    <property type="match status" value="1"/>
</dbReference>
<dbReference type="PANTHER" id="PTHR47234:SF2">
    <property type="entry name" value="TONB-DEPENDENT RECEPTOR"/>
    <property type="match status" value="1"/>
</dbReference>
<keyword evidence="4 10" id="KW-1134">Transmembrane beta strand</keyword>
<proteinExistence type="inferred from homology"/>
<keyword evidence="7 10" id="KW-0472">Membrane</keyword>
<evidence type="ECO:0000256" key="11">
    <source>
        <dbReference type="RuleBase" id="RU003357"/>
    </source>
</evidence>
<evidence type="ECO:0000256" key="7">
    <source>
        <dbReference type="ARBA" id="ARBA00023136"/>
    </source>
</evidence>
<dbReference type="EMBL" id="JBHSMR010000001">
    <property type="protein sequence ID" value="MFC5476774.1"/>
    <property type="molecule type" value="Genomic_DNA"/>
</dbReference>
<dbReference type="InterPro" id="IPR012910">
    <property type="entry name" value="Plug_dom"/>
</dbReference>
<evidence type="ECO:0000313" key="14">
    <source>
        <dbReference type="EMBL" id="MFC5476774.1"/>
    </source>
</evidence>
<feature type="domain" description="TonB-dependent receptor-like beta-barrel" evidence="12">
    <location>
        <begin position="440"/>
        <end position="913"/>
    </location>
</feature>
<gene>
    <name evidence="14" type="ORF">ACFPQ5_01130</name>
</gene>
<dbReference type="Proteomes" id="UP001596101">
    <property type="component" value="Unassembled WGS sequence"/>
</dbReference>
<organism evidence="14 15">
    <name type="scientific">Massilia suwonensis</name>
    <dbReference type="NCBI Taxonomy" id="648895"/>
    <lineage>
        <taxon>Bacteria</taxon>
        <taxon>Pseudomonadati</taxon>
        <taxon>Pseudomonadota</taxon>
        <taxon>Betaproteobacteria</taxon>
        <taxon>Burkholderiales</taxon>
        <taxon>Oxalobacteraceae</taxon>
        <taxon>Telluria group</taxon>
        <taxon>Massilia</taxon>
    </lineage>
</organism>
<comment type="caution">
    <text evidence="14">The sequence shown here is derived from an EMBL/GenBank/DDBJ whole genome shotgun (WGS) entry which is preliminary data.</text>
</comment>
<dbReference type="SUPFAM" id="SSF56935">
    <property type="entry name" value="Porins"/>
    <property type="match status" value="1"/>
</dbReference>
<evidence type="ECO:0000256" key="9">
    <source>
        <dbReference type="ARBA" id="ARBA00023237"/>
    </source>
</evidence>
<dbReference type="RefSeq" id="WP_379751067.1">
    <property type="nucleotide sequence ID" value="NZ_JBHSMR010000001.1"/>
</dbReference>
<keyword evidence="15" id="KW-1185">Reference proteome</keyword>
<dbReference type="Gene3D" id="2.40.170.20">
    <property type="entry name" value="TonB-dependent receptor, beta-barrel domain"/>
    <property type="match status" value="1"/>
</dbReference>
<keyword evidence="3 10" id="KW-0813">Transport</keyword>
<keyword evidence="5 10" id="KW-0812">Transmembrane</keyword>
<comment type="similarity">
    <text evidence="2 10 11">Belongs to the TonB-dependent receptor family.</text>
</comment>
<comment type="subcellular location">
    <subcellularLocation>
        <location evidence="1 10">Cell outer membrane</location>
        <topology evidence="1 10">Multi-pass membrane protein</topology>
    </subcellularLocation>
</comment>
<dbReference type="InterPro" id="IPR036942">
    <property type="entry name" value="Beta-barrel_TonB_sf"/>
</dbReference>
<dbReference type="InterPro" id="IPR037066">
    <property type="entry name" value="Plug_dom_sf"/>
</dbReference>
<accession>A0ABW0MEW6</accession>
<evidence type="ECO:0000256" key="2">
    <source>
        <dbReference type="ARBA" id="ARBA00009810"/>
    </source>
</evidence>
<evidence type="ECO:0000313" key="15">
    <source>
        <dbReference type="Proteomes" id="UP001596101"/>
    </source>
</evidence>
<evidence type="ECO:0000256" key="3">
    <source>
        <dbReference type="ARBA" id="ARBA00022448"/>
    </source>
</evidence>
<dbReference type="CDD" id="cd01347">
    <property type="entry name" value="ligand_gated_channel"/>
    <property type="match status" value="1"/>
</dbReference>
<evidence type="ECO:0000259" key="13">
    <source>
        <dbReference type="Pfam" id="PF07715"/>
    </source>
</evidence>
<dbReference type="InterPro" id="IPR000531">
    <property type="entry name" value="Beta-barrel_TonB"/>
</dbReference>
<dbReference type="PANTHER" id="PTHR47234">
    <property type="match status" value="1"/>
</dbReference>
<name>A0ABW0MEW6_9BURK</name>